<evidence type="ECO:0000313" key="3">
    <source>
        <dbReference type="EMBL" id="SFS17059.1"/>
    </source>
</evidence>
<sequence length="303" mass="31348">MKLTTAAAVLALSLPVALSAQTSGVSNPPPDTETVTKQQSAPIDPELPPGYQPTPVASQRRAMTPSTDLPPVTAPASQSETYAPYRPATPPSDAPQGLAGTPVPNPDGMIVGDPGPRAAAFPSNILLKARVLETLSTSVNHAGDPFSAIVTEPVYQNNHLLIPAGSTLEGRLTEVHGGHRIRGAAALHLEPHRIILPDGSHYDLHAQLIDTSQSFATRIDSEGTLYRRDHIKETVAALGIATGTGAVAGAVIGGGVGAGVGALVGAGVGTAWWLKQDRQTVLPKDTNLIFTLNEPITIASIAR</sequence>
<dbReference type="RefSeq" id="WP_089840208.1">
    <property type="nucleotide sequence ID" value="NZ_FOZL01000001.1"/>
</dbReference>
<dbReference type="Gene3D" id="2.40.128.260">
    <property type="entry name" value="Type IV secretion system, VirB10/TraB/TrbI"/>
    <property type="match status" value="1"/>
</dbReference>
<accession>A0A1I6MMZ3</accession>
<dbReference type="Proteomes" id="UP000199024">
    <property type="component" value="Unassembled WGS sequence"/>
</dbReference>
<evidence type="ECO:0000313" key="4">
    <source>
        <dbReference type="Proteomes" id="UP000199024"/>
    </source>
</evidence>
<keyword evidence="4" id="KW-1185">Reference proteome</keyword>
<name>A0A1I6MMZ3_9BACT</name>
<evidence type="ECO:0000256" key="1">
    <source>
        <dbReference type="SAM" id="MobiDB-lite"/>
    </source>
</evidence>
<proteinExistence type="predicted"/>
<dbReference type="EMBL" id="FOZL01000001">
    <property type="protein sequence ID" value="SFS17059.1"/>
    <property type="molecule type" value="Genomic_DNA"/>
</dbReference>
<protein>
    <submittedName>
        <fullName evidence="3">Conjugation TrbI-like protein</fullName>
    </submittedName>
</protein>
<feature type="chain" id="PRO_5011768398" evidence="2">
    <location>
        <begin position="23"/>
        <end position="303"/>
    </location>
</feature>
<evidence type="ECO:0000256" key="2">
    <source>
        <dbReference type="SAM" id="SignalP"/>
    </source>
</evidence>
<gene>
    <name evidence="3" type="ORF">SAMN05421771_3040</name>
</gene>
<dbReference type="STRING" id="474950.SAMN05421771_3040"/>
<dbReference type="InterPro" id="IPR042217">
    <property type="entry name" value="T4SS_VirB10/TrbI"/>
</dbReference>
<keyword evidence="2" id="KW-0732">Signal</keyword>
<organism evidence="3 4">
    <name type="scientific">Granulicella pectinivorans</name>
    <dbReference type="NCBI Taxonomy" id="474950"/>
    <lineage>
        <taxon>Bacteria</taxon>
        <taxon>Pseudomonadati</taxon>
        <taxon>Acidobacteriota</taxon>
        <taxon>Terriglobia</taxon>
        <taxon>Terriglobales</taxon>
        <taxon>Acidobacteriaceae</taxon>
        <taxon>Granulicella</taxon>
    </lineage>
</organism>
<feature type="region of interest" description="Disordered" evidence="1">
    <location>
        <begin position="19"/>
        <end position="106"/>
    </location>
</feature>
<feature type="signal peptide" evidence="2">
    <location>
        <begin position="1"/>
        <end position="22"/>
    </location>
</feature>
<dbReference type="AlphaFoldDB" id="A0A1I6MMZ3"/>
<reference evidence="3 4" key="1">
    <citation type="submission" date="2016-10" db="EMBL/GenBank/DDBJ databases">
        <authorList>
            <person name="de Groot N.N."/>
        </authorList>
    </citation>
    <scope>NUCLEOTIDE SEQUENCE [LARGE SCALE GENOMIC DNA]</scope>
    <source>
        <strain evidence="3 4">DSM 21001</strain>
    </source>
</reference>
<dbReference type="OrthoDB" id="115276at2"/>